<reference evidence="5 6" key="1">
    <citation type="journal article" date="2018" name="Nat. Ecol. Evol.">
        <title>Shark genomes provide insights into elasmobranch evolution and the origin of vertebrates.</title>
        <authorList>
            <person name="Hara Y"/>
            <person name="Yamaguchi K"/>
            <person name="Onimaru K"/>
            <person name="Kadota M"/>
            <person name="Koyanagi M"/>
            <person name="Keeley SD"/>
            <person name="Tatsumi K"/>
            <person name="Tanaka K"/>
            <person name="Motone F"/>
            <person name="Kageyama Y"/>
            <person name="Nozu R"/>
            <person name="Adachi N"/>
            <person name="Nishimura O"/>
            <person name="Nakagawa R"/>
            <person name="Tanegashima C"/>
            <person name="Kiyatake I"/>
            <person name="Matsumoto R"/>
            <person name="Murakumo K"/>
            <person name="Nishida K"/>
            <person name="Terakita A"/>
            <person name="Kuratani S"/>
            <person name="Sato K"/>
            <person name="Hyodo S Kuraku.S."/>
        </authorList>
    </citation>
    <scope>NUCLEOTIDE SEQUENCE [LARGE SCALE GENOMIC DNA]</scope>
</reference>
<evidence type="ECO:0000256" key="2">
    <source>
        <dbReference type="ARBA" id="ARBA00022525"/>
    </source>
</evidence>
<dbReference type="STRING" id="137246.A0A401SNF0"/>
<dbReference type="Pfam" id="PF00405">
    <property type="entry name" value="Transferrin"/>
    <property type="match status" value="1"/>
</dbReference>
<dbReference type="OrthoDB" id="9981115at2759"/>
<protein>
    <recommendedName>
        <fullName evidence="4">Transferrin-like domain-containing protein</fullName>
    </recommendedName>
</protein>
<dbReference type="Proteomes" id="UP000287033">
    <property type="component" value="Unassembled WGS sequence"/>
</dbReference>
<evidence type="ECO:0000256" key="3">
    <source>
        <dbReference type="SAM" id="SignalP"/>
    </source>
</evidence>
<dbReference type="GO" id="GO:0005769">
    <property type="term" value="C:early endosome"/>
    <property type="evidence" value="ECO:0007669"/>
    <property type="project" value="TreeGrafter"/>
</dbReference>
<feature type="signal peptide" evidence="3">
    <location>
        <begin position="1"/>
        <end position="18"/>
    </location>
</feature>
<feature type="domain" description="Transferrin-like" evidence="4">
    <location>
        <begin position="24"/>
        <end position="354"/>
    </location>
</feature>
<dbReference type="PRINTS" id="PR00422">
    <property type="entry name" value="TRANSFERRIN"/>
</dbReference>
<name>A0A401SNF0_CHIPU</name>
<gene>
    <name evidence="5" type="ORF">chiPu_0010351</name>
</gene>
<feature type="chain" id="PRO_5019116398" description="Transferrin-like domain-containing protein" evidence="3">
    <location>
        <begin position="19"/>
        <end position="376"/>
    </location>
</feature>
<dbReference type="FunFam" id="3.40.190.10:FF:000095">
    <property type="entry name" value="Lactotransferrin"/>
    <property type="match status" value="1"/>
</dbReference>
<keyword evidence="2" id="KW-0964">Secreted</keyword>
<comment type="subcellular location">
    <subcellularLocation>
        <location evidence="1">Secreted</location>
    </subcellularLocation>
</comment>
<dbReference type="PANTHER" id="PTHR11485:SF31">
    <property type="entry name" value="SEROTRANSFERRIN"/>
    <property type="match status" value="1"/>
</dbReference>
<dbReference type="InterPro" id="IPR001156">
    <property type="entry name" value="Transferrin-like_dom"/>
</dbReference>
<dbReference type="EMBL" id="BEZZ01000396">
    <property type="protein sequence ID" value="GCC31891.1"/>
    <property type="molecule type" value="Genomic_DNA"/>
</dbReference>
<comment type="caution">
    <text evidence="5">The sequence shown here is derived from an EMBL/GenBank/DDBJ whole genome shotgun (WGS) entry which is preliminary data.</text>
</comment>
<evidence type="ECO:0000259" key="4">
    <source>
        <dbReference type="PROSITE" id="PS51408"/>
    </source>
</evidence>
<organism evidence="5 6">
    <name type="scientific">Chiloscyllium punctatum</name>
    <name type="common">Brownbanded bambooshark</name>
    <name type="synonym">Hemiscyllium punctatum</name>
    <dbReference type="NCBI Taxonomy" id="137246"/>
    <lineage>
        <taxon>Eukaryota</taxon>
        <taxon>Metazoa</taxon>
        <taxon>Chordata</taxon>
        <taxon>Craniata</taxon>
        <taxon>Vertebrata</taxon>
        <taxon>Chondrichthyes</taxon>
        <taxon>Elasmobranchii</taxon>
        <taxon>Galeomorphii</taxon>
        <taxon>Galeoidea</taxon>
        <taxon>Orectolobiformes</taxon>
        <taxon>Hemiscylliidae</taxon>
        <taxon>Chiloscyllium</taxon>
    </lineage>
</organism>
<dbReference type="PANTHER" id="PTHR11485">
    <property type="entry name" value="TRANSFERRIN"/>
    <property type="match status" value="1"/>
</dbReference>
<dbReference type="OMA" id="TDYKTCH"/>
<proteinExistence type="predicted"/>
<accession>A0A401SNF0</accession>
<dbReference type="PROSITE" id="PS51408">
    <property type="entry name" value="TRANSFERRIN_LIKE_4"/>
    <property type="match status" value="1"/>
</dbReference>
<keyword evidence="3" id="KW-0732">Signal</keyword>
<dbReference type="SUPFAM" id="SSF53850">
    <property type="entry name" value="Periplasmic binding protein-like II"/>
    <property type="match status" value="1"/>
</dbReference>
<dbReference type="GO" id="GO:0005615">
    <property type="term" value="C:extracellular space"/>
    <property type="evidence" value="ECO:0007669"/>
    <property type="project" value="TreeGrafter"/>
</dbReference>
<dbReference type="GO" id="GO:0019731">
    <property type="term" value="P:antibacterial humoral response"/>
    <property type="evidence" value="ECO:0007669"/>
    <property type="project" value="TreeGrafter"/>
</dbReference>
<keyword evidence="6" id="KW-1185">Reference proteome</keyword>
<evidence type="ECO:0000313" key="6">
    <source>
        <dbReference type="Proteomes" id="UP000287033"/>
    </source>
</evidence>
<dbReference type="SMART" id="SM00094">
    <property type="entry name" value="TR_FER"/>
    <property type="match status" value="1"/>
</dbReference>
<dbReference type="AlphaFoldDB" id="A0A401SNF0"/>
<sequence>MRLLCTALVLGIIGGVTASAGDKLRWCTISEQEQIKCNNWTSVSCVQADSKSDCIQKVALAEADAVVLHSSLMIIAEKCGLVPVMTEYYNKENLEPCRSSAPYTDPFVYIVAVVKDQTLTWDTLKGKKACITALKRTGWNIPMGLLIAQNKIQNCSLYNSTYFGESCVPGADPDSHLCSLCAGQEHTSSPGMDKCAFNYNERYFGYSGAVRCLVEKGDVTFIKHTTTFENTDGNSQEEWATGLNSRDFKLLCLNGTQAPVTDYKTCHLAQVPAQTVASRAETRDQVLQFLKDQQLKHGRGGSEEDQFAMFSSSKFHAMGLLFWEDTQCLIEVPTTSFTQQLGEGYVTAMEALYTCEPPGKYDWSTLLQFTVMGCIT</sequence>
<dbReference type="Gene3D" id="3.40.190.10">
    <property type="entry name" value="Periplasmic binding protein-like II"/>
    <property type="match status" value="2"/>
</dbReference>
<dbReference type="GO" id="GO:0006826">
    <property type="term" value="P:iron ion transport"/>
    <property type="evidence" value="ECO:0007669"/>
    <property type="project" value="TreeGrafter"/>
</dbReference>
<dbReference type="GO" id="GO:0005886">
    <property type="term" value="C:plasma membrane"/>
    <property type="evidence" value="ECO:0007669"/>
    <property type="project" value="TreeGrafter"/>
</dbReference>
<dbReference type="GO" id="GO:0055037">
    <property type="term" value="C:recycling endosome"/>
    <property type="evidence" value="ECO:0007669"/>
    <property type="project" value="TreeGrafter"/>
</dbReference>
<evidence type="ECO:0000256" key="1">
    <source>
        <dbReference type="ARBA" id="ARBA00004613"/>
    </source>
</evidence>
<evidence type="ECO:0000313" key="5">
    <source>
        <dbReference type="EMBL" id="GCC31891.1"/>
    </source>
</evidence>